<evidence type="ECO:0000313" key="2">
    <source>
        <dbReference type="Proteomes" id="UP001595803"/>
    </source>
</evidence>
<dbReference type="RefSeq" id="WP_322472938.1">
    <property type="nucleotide sequence ID" value="NZ_JBHRZG010000016.1"/>
</dbReference>
<dbReference type="SUPFAM" id="SSF55797">
    <property type="entry name" value="PR-1-like"/>
    <property type="match status" value="1"/>
</dbReference>
<comment type="caution">
    <text evidence="1">The sequence shown here is derived from an EMBL/GenBank/DDBJ whole genome shotgun (WGS) entry which is preliminary data.</text>
</comment>
<evidence type="ECO:0000313" key="1">
    <source>
        <dbReference type="EMBL" id="MFC3834009.1"/>
    </source>
</evidence>
<evidence type="ECO:0008006" key="3">
    <source>
        <dbReference type="Google" id="ProtNLM"/>
    </source>
</evidence>
<dbReference type="Proteomes" id="UP001595803">
    <property type="component" value="Unassembled WGS sequence"/>
</dbReference>
<dbReference type="InterPro" id="IPR035940">
    <property type="entry name" value="CAP_sf"/>
</dbReference>
<gene>
    <name evidence="1" type="ORF">ACFOSB_14170</name>
</gene>
<keyword evidence="2" id="KW-1185">Reference proteome</keyword>
<sequence length="424" mass="43461">MAQRRFGGRHMAAGWALALSGGLSGCGVVENLTTTPVTVAAVSAQHLAPGASVSVPIDVTLAGRAGGQDVQLSVQSADAALVTATLEGRTLTLRAAAGALPQGLVPVTVTAQVGEDTATRRIGVEIGSRISAEFARFNAVRAQAGLRAVVFDDEASMNCWLHGRYSVLNGAAGHNEDASLPYATPQGLNCAANSNLSWNTLPVAKLAGSTSATDTLFSVPFHAAGMLHSGQTHVGIGSYARPYPNDARYVQTGSGITSIRPEGAGAGAPVTFPGNGQETDMAQYPGGEWPNPLTSCAGFDPRSTGLPLVVASRIFGDTTATDATLSVEGGGSVEVCAYGSTQYVNTTDAPGNYVGGPRSAQDIGRSILKGYGAVFVIPRAPLVAGKTYRVSVTVNGTPVTWSFRTAATLRPQTLARPGVPLRVQ</sequence>
<organism evidence="1 2">
    <name type="scientific">Deinococcus rufus</name>
    <dbReference type="NCBI Taxonomy" id="2136097"/>
    <lineage>
        <taxon>Bacteria</taxon>
        <taxon>Thermotogati</taxon>
        <taxon>Deinococcota</taxon>
        <taxon>Deinococci</taxon>
        <taxon>Deinococcales</taxon>
        <taxon>Deinococcaceae</taxon>
        <taxon>Deinococcus</taxon>
    </lineage>
</organism>
<name>A0ABV7ZD40_9DEIO</name>
<accession>A0ABV7ZD40</accession>
<protein>
    <recommendedName>
        <fullName evidence="3">CAP domain-containing protein</fullName>
    </recommendedName>
</protein>
<proteinExistence type="predicted"/>
<reference evidence="2" key="1">
    <citation type="journal article" date="2019" name="Int. J. Syst. Evol. Microbiol.">
        <title>The Global Catalogue of Microorganisms (GCM) 10K type strain sequencing project: providing services to taxonomists for standard genome sequencing and annotation.</title>
        <authorList>
            <consortium name="The Broad Institute Genomics Platform"/>
            <consortium name="The Broad Institute Genome Sequencing Center for Infectious Disease"/>
            <person name="Wu L."/>
            <person name="Ma J."/>
        </authorList>
    </citation>
    <scope>NUCLEOTIDE SEQUENCE [LARGE SCALE GENOMIC DNA]</scope>
    <source>
        <strain evidence="2">CCTCC AB 2017081</strain>
    </source>
</reference>
<dbReference type="EMBL" id="JBHRZG010000016">
    <property type="protein sequence ID" value="MFC3834009.1"/>
    <property type="molecule type" value="Genomic_DNA"/>
</dbReference>
<dbReference type="PROSITE" id="PS51257">
    <property type="entry name" value="PROKAR_LIPOPROTEIN"/>
    <property type="match status" value="1"/>
</dbReference>